<dbReference type="EMBL" id="CAHIKZ030000793">
    <property type="protein sequence ID" value="CAE1239028.1"/>
    <property type="molecule type" value="Genomic_DNA"/>
</dbReference>
<organism evidence="2 3">
    <name type="scientific">Acanthosepion pharaonis</name>
    <name type="common">Pharaoh cuttlefish</name>
    <name type="synonym">Sepia pharaonis</name>
    <dbReference type="NCBI Taxonomy" id="158019"/>
    <lineage>
        <taxon>Eukaryota</taxon>
        <taxon>Metazoa</taxon>
        <taxon>Spiralia</taxon>
        <taxon>Lophotrochozoa</taxon>
        <taxon>Mollusca</taxon>
        <taxon>Cephalopoda</taxon>
        <taxon>Coleoidea</taxon>
        <taxon>Decapodiformes</taxon>
        <taxon>Sepiida</taxon>
        <taxon>Sepiina</taxon>
        <taxon>Sepiidae</taxon>
        <taxon>Acanthosepion</taxon>
    </lineage>
</organism>
<feature type="transmembrane region" description="Helical" evidence="1">
    <location>
        <begin position="93"/>
        <end position="116"/>
    </location>
</feature>
<evidence type="ECO:0000313" key="3">
    <source>
        <dbReference type="Proteomes" id="UP000597762"/>
    </source>
</evidence>
<sequence length="209" mass="24093">MMGLVPPLKIAYHPCLPPSKSLTLSRLQHFILSEYLPILSFFLSFFLNISLLFFCLNISPSFLSFFLSFLISPSLPFISPSLFSFFLNISLPFFSSFFLNISSFLLSEYLLSFFLISPPFLLSMNISPSKNISSKSEYSPRQNISLPFFCLNISPWESFLSFFFFLISSLLSFCLNISPIFFSFLNISLPFFLSEYLPHSFFSFSFFLS</sequence>
<comment type="caution">
    <text evidence="2">The sequence shown here is derived from an EMBL/GenBank/DDBJ whole genome shotgun (WGS) entry which is preliminary data.</text>
</comment>
<keyword evidence="1" id="KW-1133">Transmembrane helix</keyword>
<feature type="transmembrane region" description="Helical" evidence="1">
    <location>
        <begin position="35"/>
        <end position="56"/>
    </location>
</feature>
<keyword evidence="1" id="KW-0812">Transmembrane</keyword>
<reference evidence="2" key="1">
    <citation type="submission" date="2021-01" db="EMBL/GenBank/DDBJ databases">
        <authorList>
            <person name="Li R."/>
            <person name="Bekaert M."/>
        </authorList>
    </citation>
    <scope>NUCLEOTIDE SEQUENCE</scope>
    <source>
        <strain evidence="2">Farmed</strain>
    </source>
</reference>
<protein>
    <submittedName>
        <fullName evidence="2">Uncharacterized protein</fullName>
    </submittedName>
</protein>
<name>A0A812BPL3_ACAPH</name>
<feature type="transmembrane region" description="Helical" evidence="1">
    <location>
        <begin position="159"/>
        <end position="181"/>
    </location>
</feature>
<keyword evidence="1" id="KW-0472">Membrane</keyword>
<proteinExistence type="predicted"/>
<dbReference type="Proteomes" id="UP000597762">
    <property type="component" value="Unassembled WGS sequence"/>
</dbReference>
<accession>A0A812BPL3</accession>
<dbReference type="AlphaFoldDB" id="A0A812BPL3"/>
<evidence type="ECO:0000256" key="1">
    <source>
        <dbReference type="SAM" id="Phobius"/>
    </source>
</evidence>
<evidence type="ECO:0000313" key="2">
    <source>
        <dbReference type="EMBL" id="CAE1239028.1"/>
    </source>
</evidence>
<keyword evidence="3" id="KW-1185">Reference proteome</keyword>
<feature type="transmembrane region" description="Helical" evidence="1">
    <location>
        <begin position="63"/>
        <end position="87"/>
    </location>
</feature>
<gene>
    <name evidence="2" type="ORF">SPHA_21617</name>
</gene>